<keyword evidence="2" id="KW-1185">Reference proteome</keyword>
<proteinExistence type="predicted"/>
<accession>A0AAE0D6Z8</accession>
<name>A0AAE0D6Z8_COLKA</name>
<evidence type="ECO:0000313" key="1">
    <source>
        <dbReference type="EMBL" id="KAK2761816.1"/>
    </source>
</evidence>
<dbReference type="AlphaFoldDB" id="A0AAE0D6Z8"/>
<dbReference type="EMBL" id="VYYT01000158">
    <property type="protein sequence ID" value="KAK2761816.1"/>
    <property type="molecule type" value="Genomic_DNA"/>
</dbReference>
<sequence length="142" mass="15453">MRPPTLTLSFISSLIQKGPRALLHCILSLDRPLSPSGVQSGQPPVIALFAASLAVMTNLMTTVFISPNHGGSSSCSPNFTFPMISSLVSSLRISFKLQTLRCLTIRTEGIHAVALTEKEKLLSTEILNFFGLLLMHHEPHKT</sequence>
<dbReference type="Proteomes" id="UP001281614">
    <property type="component" value="Unassembled WGS sequence"/>
</dbReference>
<comment type="caution">
    <text evidence="1">The sequence shown here is derived from an EMBL/GenBank/DDBJ whole genome shotgun (WGS) entry which is preliminary data.</text>
</comment>
<evidence type="ECO:0000313" key="2">
    <source>
        <dbReference type="Proteomes" id="UP001281614"/>
    </source>
</evidence>
<gene>
    <name evidence="1" type="ORF">CKAH01_16241</name>
</gene>
<protein>
    <submittedName>
        <fullName evidence="1">Uncharacterized protein</fullName>
    </submittedName>
</protein>
<organism evidence="1 2">
    <name type="scientific">Colletotrichum kahawae</name>
    <name type="common">Coffee berry disease fungus</name>
    <dbReference type="NCBI Taxonomy" id="34407"/>
    <lineage>
        <taxon>Eukaryota</taxon>
        <taxon>Fungi</taxon>
        <taxon>Dikarya</taxon>
        <taxon>Ascomycota</taxon>
        <taxon>Pezizomycotina</taxon>
        <taxon>Sordariomycetes</taxon>
        <taxon>Hypocreomycetidae</taxon>
        <taxon>Glomerellales</taxon>
        <taxon>Glomerellaceae</taxon>
        <taxon>Colletotrichum</taxon>
        <taxon>Colletotrichum gloeosporioides species complex</taxon>
    </lineage>
</organism>
<reference evidence="1" key="1">
    <citation type="submission" date="2023-02" db="EMBL/GenBank/DDBJ databases">
        <title>Colletotrichum kahawae CIFC_Que2 genome sequencing and assembly.</title>
        <authorList>
            <person name="Baroncelli R."/>
        </authorList>
    </citation>
    <scope>NUCLEOTIDE SEQUENCE</scope>
    <source>
        <strain evidence="1">CIFC_Que2</strain>
    </source>
</reference>